<dbReference type="SUPFAM" id="SSF51735">
    <property type="entry name" value="NAD(P)-binding Rossmann-fold domains"/>
    <property type="match status" value="1"/>
</dbReference>
<proteinExistence type="inferred from homology"/>
<dbReference type="InterPro" id="IPR036291">
    <property type="entry name" value="NAD(P)-bd_dom_sf"/>
</dbReference>
<accession>A0A3N4HRF3</accession>
<dbReference type="PANTHER" id="PTHR44229">
    <property type="entry name" value="15-HYDROXYPROSTAGLANDIN DEHYDROGENASE [NAD(+)]"/>
    <property type="match status" value="1"/>
</dbReference>
<organism evidence="3 4">
    <name type="scientific">Ascobolus immersus RN42</name>
    <dbReference type="NCBI Taxonomy" id="1160509"/>
    <lineage>
        <taxon>Eukaryota</taxon>
        <taxon>Fungi</taxon>
        <taxon>Dikarya</taxon>
        <taxon>Ascomycota</taxon>
        <taxon>Pezizomycotina</taxon>
        <taxon>Pezizomycetes</taxon>
        <taxon>Pezizales</taxon>
        <taxon>Ascobolaceae</taxon>
        <taxon>Ascobolus</taxon>
    </lineage>
</organism>
<name>A0A3N4HRF3_ASCIM</name>
<evidence type="ECO:0000313" key="4">
    <source>
        <dbReference type="Proteomes" id="UP000275078"/>
    </source>
</evidence>
<evidence type="ECO:0000256" key="2">
    <source>
        <dbReference type="ARBA" id="ARBA00023002"/>
    </source>
</evidence>
<dbReference type="STRING" id="1160509.A0A3N4HRF3"/>
<dbReference type="PANTHER" id="PTHR44229:SF4">
    <property type="entry name" value="15-HYDROXYPROSTAGLANDIN DEHYDROGENASE [NAD(+)]"/>
    <property type="match status" value="1"/>
</dbReference>
<keyword evidence="4" id="KW-1185">Reference proteome</keyword>
<evidence type="ECO:0000313" key="3">
    <source>
        <dbReference type="EMBL" id="RPA76289.1"/>
    </source>
</evidence>
<dbReference type="EMBL" id="ML119747">
    <property type="protein sequence ID" value="RPA76289.1"/>
    <property type="molecule type" value="Genomic_DNA"/>
</dbReference>
<dbReference type="PRINTS" id="PR00081">
    <property type="entry name" value="GDHRDH"/>
</dbReference>
<reference evidence="3 4" key="1">
    <citation type="journal article" date="2018" name="Nat. Ecol. Evol.">
        <title>Pezizomycetes genomes reveal the molecular basis of ectomycorrhizal truffle lifestyle.</title>
        <authorList>
            <person name="Murat C."/>
            <person name="Payen T."/>
            <person name="Noel B."/>
            <person name="Kuo A."/>
            <person name="Morin E."/>
            <person name="Chen J."/>
            <person name="Kohler A."/>
            <person name="Krizsan K."/>
            <person name="Balestrini R."/>
            <person name="Da Silva C."/>
            <person name="Montanini B."/>
            <person name="Hainaut M."/>
            <person name="Levati E."/>
            <person name="Barry K.W."/>
            <person name="Belfiori B."/>
            <person name="Cichocki N."/>
            <person name="Clum A."/>
            <person name="Dockter R.B."/>
            <person name="Fauchery L."/>
            <person name="Guy J."/>
            <person name="Iotti M."/>
            <person name="Le Tacon F."/>
            <person name="Lindquist E.A."/>
            <person name="Lipzen A."/>
            <person name="Malagnac F."/>
            <person name="Mello A."/>
            <person name="Molinier V."/>
            <person name="Miyauchi S."/>
            <person name="Poulain J."/>
            <person name="Riccioni C."/>
            <person name="Rubini A."/>
            <person name="Sitrit Y."/>
            <person name="Splivallo R."/>
            <person name="Traeger S."/>
            <person name="Wang M."/>
            <person name="Zifcakova L."/>
            <person name="Wipf D."/>
            <person name="Zambonelli A."/>
            <person name="Paolocci F."/>
            <person name="Nowrousian M."/>
            <person name="Ottonello S."/>
            <person name="Baldrian P."/>
            <person name="Spatafora J.W."/>
            <person name="Henrissat B."/>
            <person name="Nagy L.G."/>
            <person name="Aury J.M."/>
            <person name="Wincker P."/>
            <person name="Grigoriev I.V."/>
            <person name="Bonfante P."/>
            <person name="Martin F.M."/>
        </authorList>
    </citation>
    <scope>NUCLEOTIDE SEQUENCE [LARGE SCALE GENOMIC DNA]</scope>
    <source>
        <strain evidence="3 4">RN42</strain>
    </source>
</reference>
<dbReference type="GO" id="GO:0005737">
    <property type="term" value="C:cytoplasm"/>
    <property type="evidence" value="ECO:0007669"/>
    <property type="project" value="TreeGrafter"/>
</dbReference>
<evidence type="ECO:0000256" key="1">
    <source>
        <dbReference type="ARBA" id="ARBA00006484"/>
    </source>
</evidence>
<dbReference type="Proteomes" id="UP000275078">
    <property type="component" value="Unassembled WGS sequence"/>
</dbReference>
<gene>
    <name evidence="3" type="ORF">BJ508DRAFT_417654</name>
</gene>
<dbReference type="InterPro" id="IPR002347">
    <property type="entry name" value="SDR_fam"/>
</dbReference>
<sequence length="389" mass="42344">MTSFNNEKEPLTGADIPFIPTLSSTFPIEADIKNKPEEYAEFQKLPGYAFDPETVNRSKHTLDFTKPISKHGWSEKLVLITGGCNGIGRKTVVDLAQLGATVVVGDIAKDGEDVVAQMREESGSDKIHFHRCDVTDYDAQIALFEFAQTIGSVTSVVVNAGVSELHKFLPPFTTQPSDPSAPPTKPNLQTLDVNINGAVYTIQLALHYLRLPGVFNQDRSITILGSVSSFLHMPRAPLYSASKHAIKAIFTELILMPFDKAHPIRINFVAPYFVGTKILPPTVIILLAGRPLTKVETVAETIVRLVDDGSGAVDADGKRIGGVRGRAFACCPEGVVKEVEVMEWGVSEAFSKRVISLLNFAAHCAGKEKLEIAKEVAGYVWSLVWPAKS</sequence>
<dbReference type="AlphaFoldDB" id="A0A3N4HRF3"/>
<protein>
    <submittedName>
        <fullName evidence="3">NAD(P)-binding protein</fullName>
    </submittedName>
</protein>
<dbReference type="Pfam" id="PF00106">
    <property type="entry name" value="adh_short"/>
    <property type="match status" value="1"/>
</dbReference>
<dbReference type="Gene3D" id="3.40.50.720">
    <property type="entry name" value="NAD(P)-binding Rossmann-like Domain"/>
    <property type="match status" value="1"/>
</dbReference>
<dbReference type="OrthoDB" id="498125at2759"/>
<dbReference type="GO" id="GO:0016616">
    <property type="term" value="F:oxidoreductase activity, acting on the CH-OH group of donors, NAD or NADP as acceptor"/>
    <property type="evidence" value="ECO:0007669"/>
    <property type="project" value="TreeGrafter"/>
</dbReference>
<comment type="similarity">
    <text evidence="1">Belongs to the short-chain dehydrogenases/reductases (SDR) family.</text>
</comment>
<keyword evidence="2" id="KW-0560">Oxidoreductase</keyword>